<dbReference type="InterPro" id="IPR021445">
    <property type="entry name" value="DUF3095"/>
</dbReference>
<name>A0A549TEV4_9HYPH</name>
<reference evidence="1 2" key="1">
    <citation type="submission" date="2019-07" db="EMBL/GenBank/DDBJ databases">
        <title>Ln-dependent methylotrophs.</title>
        <authorList>
            <person name="Tani A."/>
        </authorList>
    </citation>
    <scope>NUCLEOTIDE SEQUENCE [LARGE SCALE GENOMIC DNA]</scope>
    <source>
        <strain evidence="1 2">SM12</strain>
    </source>
</reference>
<comment type="caution">
    <text evidence="1">The sequence shown here is derived from an EMBL/GenBank/DDBJ whole genome shotgun (WGS) entry which is preliminary data.</text>
</comment>
<proteinExistence type="predicted"/>
<sequence>MKPAADDPFYQQLPVFTRFEGVVDTDNYMPLPEGWVLALADIVGSTGEIAEGRYKAVNMAGASVISAVLNAVGSQDYPFSFGGDGAVVALPARHAGAAGAALAAIRAWARTQLQLSMRVALVPVADIRAAGHEVRVARFAASPLVSYAMFTGGGASWAERQMKAGLYGVPETVDEPPDLTGLSCRWSPIPARNGEIVSIIVRPTSAASMAEFQAMVESIVQIISEQARDGHPVPEDGPRLIYASEGIEMEARAAAPSTNRLLARLKIALMLRLVILLHRLNITLGTFNTRSYAADVAANSDFRKFEDGLKMTVDVDEAHRRRIETLLEASEARGICEYGLHRQDSALMTCFVVSPTMRNHMHFIDGANGGYAVAARQLSEKHPRLNTVPS</sequence>
<organism evidence="1 2">
    <name type="scientific">Rhizobium straminoryzae</name>
    <dbReference type="NCBI Taxonomy" id="1387186"/>
    <lineage>
        <taxon>Bacteria</taxon>
        <taxon>Pseudomonadati</taxon>
        <taxon>Pseudomonadota</taxon>
        <taxon>Alphaproteobacteria</taxon>
        <taxon>Hyphomicrobiales</taxon>
        <taxon>Rhizobiaceae</taxon>
        <taxon>Rhizobium/Agrobacterium group</taxon>
        <taxon>Rhizobium</taxon>
    </lineage>
</organism>
<evidence type="ECO:0000313" key="1">
    <source>
        <dbReference type="EMBL" id="TRL40831.1"/>
    </source>
</evidence>
<dbReference type="AlphaFoldDB" id="A0A549TEV4"/>
<keyword evidence="2" id="KW-1185">Reference proteome</keyword>
<gene>
    <name evidence="1" type="ORF">FNA46_05915</name>
</gene>
<dbReference type="EMBL" id="VJMG01000011">
    <property type="protein sequence ID" value="TRL40831.1"/>
    <property type="molecule type" value="Genomic_DNA"/>
</dbReference>
<dbReference type="Pfam" id="PF11294">
    <property type="entry name" value="DUF3095"/>
    <property type="match status" value="1"/>
</dbReference>
<protein>
    <submittedName>
        <fullName evidence="1">DUF3095 domain-containing protein</fullName>
    </submittedName>
</protein>
<accession>A0A549TEV4</accession>
<evidence type="ECO:0000313" key="2">
    <source>
        <dbReference type="Proteomes" id="UP000316801"/>
    </source>
</evidence>
<dbReference type="Proteomes" id="UP000316801">
    <property type="component" value="Unassembled WGS sequence"/>
</dbReference>
<dbReference type="RefSeq" id="WP_143124176.1">
    <property type="nucleotide sequence ID" value="NZ_VJMG01000011.1"/>
</dbReference>